<reference evidence="1 2" key="1">
    <citation type="submission" date="2017-09" db="EMBL/GenBank/DDBJ databases">
        <authorList>
            <person name="Ehlers B."/>
            <person name="Leendertz F.H."/>
        </authorList>
    </citation>
    <scope>NUCLEOTIDE SEQUENCE [LARGE SCALE GENOMIC DNA]</scope>
    <source>
        <strain evidence="1 2">CGMCC 1.05381</strain>
    </source>
</reference>
<accession>A0A2C9A3T2</accession>
<organism evidence="1 2">
    <name type="scientific">Salinibacterium xinjiangense</name>
    <dbReference type="NCBI Taxonomy" id="386302"/>
    <lineage>
        <taxon>Bacteria</taxon>
        <taxon>Bacillati</taxon>
        <taxon>Actinomycetota</taxon>
        <taxon>Actinomycetes</taxon>
        <taxon>Micrococcales</taxon>
        <taxon>Microbacteriaceae</taxon>
        <taxon>Salinibacterium</taxon>
    </lineage>
</organism>
<dbReference type="AlphaFoldDB" id="A0A2C9A3T2"/>
<keyword evidence="2" id="KW-1185">Reference proteome</keyword>
<name>A0A2C9A3T2_9MICO</name>
<sequence>MLADSPQPEASPAMMWDEAEQATLAEPRIVELQRIATELLSNNEAWDEFYAGVQGHAADSVERLWEMISRVGINHALGVTGATMGWEIAQTSVGHQ</sequence>
<gene>
    <name evidence="1" type="ORF">SAMN06296378_2949</name>
</gene>
<protein>
    <submittedName>
        <fullName evidence="1">Uncharacterized protein</fullName>
    </submittedName>
</protein>
<dbReference type="EMBL" id="OCST01000006">
    <property type="protein sequence ID" value="SOE74088.1"/>
    <property type="molecule type" value="Genomic_DNA"/>
</dbReference>
<dbReference type="RefSeq" id="WP_097061978.1">
    <property type="nucleotide sequence ID" value="NZ_BMLC01000006.1"/>
</dbReference>
<evidence type="ECO:0000313" key="2">
    <source>
        <dbReference type="Proteomes" id="UP000219440"/>
    </source>
</evidence>
<evidence type="ECO:0000313" key="1">
    <source>
        <dbReference type="EMBL" id="SOE74088.1"/>
    </source>
</evidence>
<dbReference type="Proteomes" id="UP000219440">
    <property type="component" value="Unassembled WGS sequence"/>
</dbReference>
<proteinExistence type="predicted"/>